<dbReference type="PANTHER" id="PTHR21198:SF2">
    <property type="entry name" value="GLUTAMATE RACEMASE"/>
    <property type="match status" value="1"/>
</dbReference>
<evidence type="ECO:0000256" key="5">
    <source>
        <dbReference type="ARBA" id="ARBA00023235"/>
    </source>
</evidence>
<dbReference type="HAMAP" id="MF_00258">
    <property type="entry name" value="Glu_racemase"/>
    <property type="match status" value="1"/>
</dbReference>
<reference evidence="9" key="1">
    <citation type="journal article" date="2014" name="Int. J. Syst. Evol. Microbiol.">
        <title>Complete genome sequence of Corynebacterium casei LMG S-19264T (=DSM 44701T), isolated from a smear-ripened cheese.</title>
        <authorList>
            <consortium name="US DOE Joint Genome Institute (JGI-PGF)"/>
            <person name="Walter F."/>
            <person name="Albersmeier A."/>
            <person name="Kalinowski J."/>
            <person name="Ruckert C."/>
        </authorList>
    </citation>
    <scope>NUCLEOTIDE SEQUENCE</scope>
    <source>
        <strain evidence="9">JCM 18487</strain>
    </source>
</reference>
<dbReference type="GO" id="GO:0071555">
    <property type="term" value="P:cell wall organization"/>
    <property type="evidence" value="ECO:0007669"/>
    <property type="project" value="UniProtKB-KW"/>
</dbReference>
<evidence type="ECO:0000313" key="10">
    <source>
        <dbReference type="Proteomes" id="UP000637695"/>
    </source>
</evidence>
<feature type="binding site" evidence="7">
    <location>
        <begin position="45"/>
        <end position="46"/>
    </location>
    <ligand>
        <name>substrate</name>
    </ligand>
</feature>
<feature type="active site" description="Proton donor/acceptor" evidence="7">
    <location>
        <position position="187"/>
    </location>
</feature>
<feature type="region of interest" description="Disordered" evidence="8">
    <location>
        <begin position="278"/>
        <end position="315"/>
    </location>
</feature>
<dbReference type="GO" id="GO:0008360">
    <property type="term" value="P:regulation of cell shape"/>
    <property type="evidence" value="ECO:0007669"/>
    <property type="project" value="UniProtKB-KW"/>
</dbReference>
<comment type="pathway">
    <text evidence="7">Cell wall biogenesis; peptidoglycan biosynthesis.</text>
</comment>
<dbReference type="PANTHER" id="PTHR21198">
    <property type="entry name" value="GLUTAMATE RACEMASE"/>
    <property type="match status" value="1"/>
</dbReference>
<name>A0A917NFP5_9BACL</name>
<comment type="caution">
    <text evidence="9">The sequence shown here is derived from an EMBL/GenBank/DDBJ whole genome shotgun (WGS) entry which is preliminary data.</text>
</comment>
<keyword evidence="5 7" id="KW-0413">Isomerase</keyword>
<evidence type="ECO:0000256" key="1">
    <source>
        <dbReference type="ARBA" id="ARBA00001602"/>
    </source>
</evidence>
<protein>
    <recommendedName>
        <fullName evidence="2 7">Glutamate racemase</fullName>
        <ecNumber evidence="2 7">5.1.1.3</ecNumber>
    </recommendedName>
</protein>
<comment type="similarity">
    <text evidence="7">Belongs to the aspartate/glutamate racemases family.</text>
</comment>
<evidence type="ECO:0000256" key="7">
    <source>
        <dbReference type="HAMAP-Rule" id="MF_00258"/>
    </source>
</evidence>
<dbReference type="InterPro" id="IPR001920">
    <property type="entry name" value="Asp/Glu_race"/>
</dbReference>
<dbReference type="Gene3D" id="3.40.50.1860">
    <property type="match status" value="2"/>
</dbReference>
<dbReference type="FunFam" id="3.40.50.1860:FF:000001">
    <property type="entry name" value="Glutamate racemase"/>
    <property type="match status" value="1"/>
</dbReference>
<sequence>MGPVDERPIGLFDSGIGGLTVFAAVRQELPAEQVVYLGDTARCPYGDRSPAEVVLYTRACLDYLYSLGVKALVVACNSATAAALPELKGRYEVPVIGVIQPGVRAAIQASGRKTIGVIGTTMTIASGAYQREIQARLPEAKVVAVACPAFVPLVEQGVWDGPLAEDVVRRSLAPLLAEPVDALILGCTHYPLLGAVIQRVMGPQVVLISSAAETAREVRDVLHKAGRAAKDRVPRHLFLTTGEPAMLARALVEWVGLPAAQAVVHQVRLDPDAPVAADPVAFGTPASSAGGEAKPRTNPHPHRPWPRPAVGHSFP</sequence>
<feature type="binding site" evidence="7">
    <location>
        <begin position="188"/>
        <end position="189"/>
    </location>
    <ligand>
        <name>substrate</name>
    </ligand>
</feature>
<keyword evidence="10" id="KW-1185">Reference proteome</keyword>
<evidence type="ECO:0000313" key="9">
    <source>
        <dbReference type="EMBL" id="GGI96394.1"/>
    </source>
</evidence>
<dbReference type="AlphaFoldDB" id="A0A917NFP5"/>
<dbReference type="Pfam" id="PF01177">
    <property type="entry name" value="Asp_Glu_race"/>
    <property type="match status" value="1"/>
</dbReference>
<dbReference type="NCBIfam" id="TIGR00067">
    <property type="entry name" value="glut_race"/>
    <property type="match status" value="1"/>
</dbReference>
<reference evidence="9" key="2">
    <citation type="submission" date="2020-09" db="EMBL/GenBank/DDBJ databases">
        <authorList>
            <person name="Sun Q."/>
            <person name="Ohkuma M."/>
        </authorList>
    </citation>
    <scope>NUCLEOTIDE SEQUENCE</scope>
    <source>
        <strain evidence="9">JCM 18487</strain>
    </source>
</reference>
<accession>A0A917NFP5</accession>
<dbReference type="GO" id="GO:0008881">
    <property type="term" value="F:glutamate racemase activity"/>
    <property type="evidence" value="ECO:0007669"/>
    <property type="project" value="UniProtKB-UniRule"/>
</dbReference>
<dbReference type="EC" id="5.1.1.3" evidence="2 7"/>
<dbReference type="PROSITE" id="PS00923">
    <property type="entry name" value="ASP_GLU_RACEMASE_1"/>
    <property type="match status" value="1"/>
</dbReference>
<feature type="binding site" evidence="7">
    <location>
        <begin position="13"/>
        <end position="14"/>
    </location>
    <ligand>
        <name>substrate</name>
    </ligand>
</feature>
<dbReference type="InterPro" id="IPR033134">
    <property type="entry name" value="Asp/Glu_racemase_AS_2"/>
</dbReference>
<keyword evidence="6 7" id="KW-0961">Cell wall biogenesis/degradation</keyword>
<dbReference type="InterPro" id="IPR015942">
    <property type="entry name" value="Asp/Glu/hydantoin_racemase"/>
</dbReference>
<gene>
    <name evidence="7 9" type="primary">murI</name>
    <name evidence="9" type="ORF">GCM10010885_02630</name>
</gene>
<organism evidence="9 10">
    <name type="scientific">Alicyclobacillus cellulosilyticus</name>
    <dbReference type="NCBI Taxonomy" id="1003997"/>
    <lineage>
        <taxon>Bacteria</taxon>
        <taxon>Bacillati</taxon>
        <taxon>Bacillota</taxon>
        <taxon>Bacilli</taxon>
        <taxon>Bacillales</taxon>
        <taxon>Alicyclobacillaceae</taxon>
        <taxon>Alicyclobacillus</taxon>
    </lineage>
</organism>
<evidence type="ECO:0000256" key="3">
    <source>
        <dbReference type="ARBA" id="ARBA00022960"/>
    </source>
</evidence>
<dbReference type="GO" id="GO:0009252">
    <property type="term" value="P:peptidoglycan biosynthetic process"/>
    <property type="evidence" value="ECO:0007669"/>
    <property type="project" value="UniProtKB-UniRule"/>
</dbReference>
<dbReference type="InterPro" id="IPR004391">
    <property type="entry name" value="Glu_race"/>
</dbReference>
<dbReference type="EMBL" id="BMOY01000002">
    <property type="protein sequence ID" value="GGI96394.1"/>
    <property type="molecule type" value="Genomic_DNA"/>
</dbReference>
<dbReference type="InterPro" id="IPR018187">
    <property type="entry name" value="Asp/Glu_racemase_AS_1"/>
</dbReference>
<evidence type="ECO:0000256" key="8">
    <source>
        <dbReference type="SAM" id="MobiDB-lite"/>
    </source>
</evidence>
<comment type="function">
    <text evidence="7">Provides the (R)-glutamate required for cell wall biosynthesis.</text>
</comment>
<evidence type="ECO:0000256" key="2">
    <source>
        <dbReference type="ARBA" id="ARBA00013090"/>
    </source>
</evidence>
<dbReference type="PROSITE" id="PS00924">
    <property type="entry name" value="ASP_GLU_RACEMASE_2"/>
    <property type="match status" value="1"/>
</dbReference>
<evidence type="ECO:0000256" key="6">
    <source>
        <dbReference type="ARBA" id="ARBA00023316"/>
    </source>
</evidence>
<proteinExistence type="inferred from homology"/>
<feature type="active site" description="Proton donor/acceptor" evidence="7">
    <location>
        <position position="76"/>
    </location>
</feature>
<keyword evidence="4 7" id="KW-0573">Peptidoglycan synthesis</keyword>
<comment type="catalytic activity">
    <reaction evidence="1 7">
        <text>L-glutamate = D-glutamate</text>
        <dbReference type="Rhea" id="RHEA:12813"/>
        <dbReference type="ChEBI" id="CHEBI:29985"/>
        <dbReference type="ChEBI" id="CHEBI:29986"/>
        <dbReference type="EC" id="5.1.1.3"/>
    </reaction>
</comment>
<dbReference type="SUPFAM" id="SSF53681">
    <property type="entry name" value="Aspartate/glutamate racemase"/>
    <property type="match status" value="2"/>
</dbReference>
<evidence type="ECO:0000256" key="4">
    <source>
        <dbReference type="ARBA" id="ARBA00022984"/>
    </source>
</evidence>
<dbReference type="Proteomes" id="UP000637695">
    <property type="component" value="Unassembled WGS sequence"/>
</dbReference>
<feature type="binding site" evidence="7">
    <location>
        <begin position="77"/>
        <end position="78"/>
    </location>
    <ligand>
        <name>substrate</name>
    </ligand>
</feature>
<keyword evidence="3 7" id="KW-0133">Cell shape</keyword>